<accession>A0A5E7UWB7</accession>
<dbReference type="Proteomes" id="UP000327191">
    <property type="component" value="Unassembled WGS sequence"/>
</dbReference>
<name>A0A5E7UWB7_PSEFL</name>
<reference evidence="1 2" key="1">
    <citation type="submission" date="2019-09" db="EMBL/GenBank/DDBJ databases">
        <authorList>
            <person name="Chandra G."/>
            <person name="Truman W A."/>
        </authorList>
    </citation>
    <scope>NUCLEOTIDE SEQUENCE [LARGE SCALE GENOMIC DNA]</scope>
    <source>
        <strain evidence="1">PS938</strain>
    </source>
</reference>
<proteinExistence type="predicted"/>
<dbReference type="EMBL" id="CABVJE010000019">
    <property type="protein sequence ID" value="VVQ14710.1"/>
    <property type="molecule type" value="Genomic_DNA"/>
</dbReference>
<gene>
    <name evidence="1" type="ORF">PS938_04067</name>
</gene>
<evidence type="ECO:0000313" key="1">
    <source>
        <dbReference type="EMBL" id="VVQ14710.1"/>
    </source>
</evidence>
<sequence length="109" mass="12250">MKILQLGKNGQVGRELQRSLAPLGELVALDRQKVDRLFGDLSDLLRPSKELETLSVIADQTGLRQVRIRSPMSPHWLFSKIQTRKELPGIRYVLAKLAIGHRPESLGSL</sequence>
<dbReference type="AlphaFoldDB" id="A0A5E7UWB7"/>
<evidence type="ECO:0000313" key="2">
    <source>
        <dbReference type="Proteomes" id="UP000327191"/>
    </source>
</evidence>
<protein>
    <submittedName>
        <fullName evidence="1">Uncharacterized protein</fullName>
    </submittedName>
</protein>
<dbReference type="InterPro" id="IPR036291">
    <property type="entry name" value="NAD(P)-bd_dom_sf"/>
</dbReference>
<organism evidence="1 2">
    <name type="scientific">Pseudomonas fluorescens</name>
    <dbReference type="NCBI Taxonomy" id="294"/>
    <lineage>
        <taxon>Bacteria</taxon>
        <taxon>Pseudomonadati</taxon>
        <taxon>Pseudomonadota</taxon>
        <taxon>Gammaproteobacteria</taxon>
        <taxon>Pseudomonadales</taxon>
        <taxon>Pseudomonadaceae</taxon>
        <taxon>Pseudomonas</taxon>
    </lineage>
</organism>
<dbReference type="SUPFAM" id="SSF51735">
    <property type="entry name" value="NAD(P)-binding Rossmann-fold domains"/>
    <property type="match status" value="1"/>
</dbReference>